<protein>
    <recommendedName>
        <fullName evidence="4">Type I-B CRISPR-associated protein Cas5</fullName>
    </recommendedName>
</protein>
<reference evidence="2 3" key="1">
    <citation type="submission" date="2022-07" db="EMBL/GenBank/DDBJ databases">
        <title>Genome sequence of Terrisporobacter mayombei DSM6539.</title>
        <authorList>
            <person name="Boeer T."/>
            <person name="Bengelsdorf F.R."/>
            <person name="Daniel R."/>
            <person name="Poehlein A."/>
        </authorList>
    </citation>
    <scope>NUCLEOTIDE SEQUENCE [LARGE SCALE GENOMIC DNA]</scope>
    <source>
        <strain evidence="2 3">DSM 6539</strain>
    </source>
</reference>
<sequence length="232" mass="27427">MKALVFDIKGDYGHFRKFYTTSSPLTFSIPPRTSVCGIIGALIGLDKEEYLNYFKREDANIAIQILSPINKTRLSINLIDTKTAKMYSKINNRTQVTYELLKSPNYRIYFSHRCENIYNKVKLYLEENKNYYTLSLGLSEFIAEYKYKGEINLKHISNDDFTYIDTVIKFDEEIKIEFENKKEYFKDTMQNEMNNERIVTEYTKVLLERCGQPIKCNIDYYLGDRGEKIVFL</sequence>
<dbReference type="RefSeq" id="WP_228104339.1">
    <property type="nucleotide sequence ID" value="NZ_CP101637.1"/>
</dbReference>
<organism evidence="2 3">
    <name type="scientific">Terrisporobacter mayombei</name>
    <dbReference type="NCBI Taxonomy" id="1541"/>
    <lineage>
        <taxon>Bacteria</taxon>
        <taxon>Bacillati</taxon>
        <taxon>Bacillota</taxon>
        <taxon>Clostridia</taxon>
        <taxon>Peptostreptococcales</taxon>
        <taxon>Peptostreptococcaceae</taxon>
        <taxon>Terrisporobacter</taxon>
    </lineage>
</organism>
<dbReference type="InterPro" id="IPR013422">
    <property type="entry name" value="CRISPR-assoc_prot_Cas5_N"/>
</dbReference>
<dbReference type="NCBIfam" id="TIGR02592">
    <property type="entry name" value="cas_Cas5h"/>
    <property type="match status" value="1"/>
</dbReference>
<evidence type="ECO:0000313" key="3">
    <source>
        <dbReference type="Proteomes" id="UP001235030"/>
    </source>
</evidence>
<dbReference type="Proteomes" id="UP001235030">
    <property type="component" value="Chromosome"/>
</dbReference>
<dbReference type="EMBL" id="CP101637">
    <property type="protein sequence ID" value="WMT80074.1"/>
    <property type="molecule type" value="Genomic_DNA"/>
</dbReference>
<name>A0ABY9PXX7_9FIRM</name>
<keyword evidence="3" id="KW-1185">Reference proteome</keyword>
<evidence type="ECO:0000313" key="2">
    <source>
        <dbReference type="EMBL" id="WMT80074.1"/>
    </source>
</evidence>
<gene>
    <name evidence="2" type="ORF">TEMA_03630</name>
</gene>
<keyword evidence="1" id="KW-0051">Antiviral defense</keyword>
<dbReference type="InterPro" id="IPR013421">
    <property type="entry name" value="CRISPR-assoc_prot_Cas5_HALMA"/>
</dbReference>
<evidence type="ECO:0000256" key="1">
    <source>
        <dbReference type="ARBA" id="ARBA00023118"/>
    </source>
</evidence>
<evidence type="ECO:0008006" key="4">
    <source>
        <dbReference type="Google" id="ProtNLM"/>
    </source>
</evidence>
<dbReference type="NCBIfam" id="TIGR02593">
    <property type="entry name" value="CRISPR_cas5"/>
    <property type="match status" value="1"/>
</dbReference>
<accession>A0ABY9PXX7</accession>
<proteinExistence type="predicted"/>
<dbReference type="Gene3D" id="3.30.70.2660">
    <property type="match status" value="1"/>
</dbReference>